<evidence type="ECO:0000256" key="4">
    <source>
        <dbReference type="ARBA" id="ARBA00022840"/>
    </source>
</evidence>
<gene>
    <name evidence="7" type="ORF">AB6713_16425</name>
</gene>
<dbReference type="InterPro" id="IPR015860">
    <property type="entry name" value="ABC_transpr_TagH-like"/>
</dbReference>
<dbReference type="CDD" id="cd03220">
    <property type="entry name" value="ABC_KpsT_Wzt"/>
    <property type="match status" value="1"/>
</dbReference>
<dbReference type="InterPro" id="IPR050683">
    <property type="entry name" value="Bact_Polysacc_Export_ATP-bd"/>
</dbReference>
<evidence type="ECO:0000256" key="5">
    <source>
        <dbReference type="SAM" id="MobiDB-lite"/>
    </source>
</evidence>
<feature type="domain" description="ABC transporter" evidence="6">
    <location>
        <begin position="28"/>
        <end position="251"/>
    </location>
</feature>
<dbReference type="InterPro" id="IPR003593">
    <property type="entry name" value="AAA+_ATPase"/>
</dbReference>
<dbReference type="SUPFAM" id="SSF52540">
    <property type="entry name" value="P-loop containing nucleoside triphosphate hydrolases"/>
    <property type="match status" value="1"/>
</dbReference>
<dbReference type="InterPro" id="IPR017871">
    <property type="entry name" value="ABC_transporter-like_CS"/>
</dbReference>
<sequence length="293" mass="32027">MTAYIRARGVCLEVPYYLQPEQRNTSWLRTLLGAVTSVPKRHFATLLDDVSFEMEEGDRVALIGRNGAGKTTLLRVLTGAFQPTRGHVEMSGTKQALLNLGLGFNQEGTLIENIYLRATAMGIRAAQVRTMIDSILDFSELGDLANRRLFTLSSGQRMRLGFAISTSAQHDIMLLDEWFGAGDAQFVRKARERLVDRVEGSKIVVVASHNTELAKKLCNRGLVLQAGRVAYLGPIKDALVHYADIVRNANRAKTEALEDAGASLQSFPKDAGGASPPAEKTRVVSERNAGNRG</sequence>
<keyword evidence="2" id="KW-0813">Transport</keyword>
<organism evidence="7 8">
    <name type="scientific">Luteimonas salinilitoris</name>
    <dbReference type="NCBI Taxonomy" id="3237697"/>
    <lineage>
        <taxon>Bacteria</taxon>
        <taxon>Pseudomonadati</taxon>
        <taxon>Pseudomonadota</taxon>
        <taxon>Gammaproteobacteria</taxon>
        <taxon>Lysobacterales</taxon>
        <taxon>Lysobacteraceae</taxon>
        <taxon>Luteimonas</taxon>
    </lineage>
</organism>
<keyword evidence="3" id="KW-0547">Nucleotide-binding</keyword>
<evidence type="ECO:0000256" key="2">
    <source>
        <dbReference type="ARBA" id="ARBA00022448"/>
    </source>
</evidence>
<dbReference type="GO" id="GO:0005524">
    <property type="term" value="F:ATP binding"/>
    <property type="evidence" value="ECO:0007669"/>
    <property type="project" value="UniProtKB-KW"/>
</dbReference>
<keyword evidence="8" id="KW-1185">Reference proteome</keyword>
<dbReference type="PROSITE" id="PS50893">
    <property type="entry name" value="ABC_TRANSPORTER_2"/>
    <property type="match status" value="1"/>
</dbReference>
<comment type="similarity">
    <text evidence="1">Belongs to the ABC transporter superfamily.</text>
</comment>
<name>A0ABV4HTV2_9GAMM</name>
<protein>
    <submittedName>
        <fullName evidence="7">ABC transporter ATP-binding protein</fullName>
    </submittedName>
</protein>
<proteinExistence type="inferred from homology"/>
<dbReference type="Pfam" id="PF00005">
    <property type="entry name" value="ABC_tran"/>
    <property type="match status" value="1"/>
</dbReference>
<dbReference type="PANTHER" id="PTHR46743:SF2">
    <property type="entry name" value="TEICHOIC ACIDS EXPORT ATP-BINDING PROTEIN TAGH"/>
    <property type="match status" value="1"/>
</dbReference>
<evidence type="ECO:0000256" key="1">
    <source>
        <dbReference type="ARBA" id="ARBA00005417"/>
    </source>
</evidence>
<dbReference type="Gene3D" id="3.40.50.300">
    <property type="entry name" value="P-loop containing nucleotide triphosphate hydrolases"/>
    <property type="match status" value="1"/>
</dbReference>
<evidence type="ECO:0000256" key="3">
    <source>
        <dbReference type="ARBA" id="ARBA00022741"/>
    </source>
</evidence>
<dbReference type="RefSeq" id="WP_370563682.1">
    <property type="nucleotide sequence ID" value="NZ_JBFWIB010000004.1"/>
</dbReference>
<dbReference type="EMBL" id="JBFWIC010000028">
    <property type="protein sequence ID" value="MEZ0476186.1"/>
    <property type="molecule type" value="Genomic_DNA"/>
</dbReference>
<reference evidence="7 8" key="1">
    <citation type="submission" date="2024-07" db="EMBL/GenBank/DDBJ databases">
        <title>Luteimonas salilacus sp. nov., isolated from the shore soil of Salt Lake in Tibet of China.</title>
        <authorList>
            <person name="Zhang X."/>
            <person name="Li A."/>
        </authorList>
    </citation>
    <scope>NUCLEOTIDE SEQUENCE [LARGE SCALE GENOMIC DNA]</scope>
    <source>
        <strain evidence="7 8">B3-2-R+30</strain>
    </source>
</reference>
<evidence type="ECO:0000313" key="8">
    <source>
        <dbReference type="Proteomes" id="UP001566331"/>
    </source>
</evidence>
<keyword evidence="4 7" id="KW-0067">ATP-binding</keyword>
<dbReference type="SMART" id="SM00382">
    <property type="entry name" value="AAA"/>
    <property type="match status" value="1"/>
</dbReference>
<evidence type="ECO:0000313" key="7">
    <source>
        <dbReference type="EMBL" id="MEZ0476186.1"/>
    </source>
</evidence>
<dbReference type="PANTHER" id="PTHR46743">
    <property type="entry name" value="TEICHOIC ACIDS EXPORT ATP-BINDING PROTEIN TAGH"/>
    <property type="match status" value="1"/>
</dbReference>
<dbReference type="InterPro" id="IPR027417">
    <property type="entry name" value="P-loop_NTPase"/>
</dbReference>
<dbReference type="PROSITE" id="PS00211">
    <property type="entry name" value="ABC_TRANSPORTER_1"/>
    <property type="match status" value="1"/>
</dbReference>
<comment type="caution">
    <text evidence="7">The sequence shown here is derived from an EMBL/GenBank/DDBJ whole genome shotgun (WGS) entry which is preliminary data.</text>
</comment>
<evidence type="ECO:0000259" key="6">
    <source>
        <dbReference type="PROSITE" id="PS50893"/>
    </source>
</evidence>
<dbReference type="InterPro" id="IPR003439">
    <property type="entry name" value="ABC_transporter-like_ATP-bd"/>
</dbReference>
<feature type="region of interest" description="Disordered" evidence="5">
    <location>
        <begin position="265"/>
        <end position="293"/>
    </location>
</feature>
<dbReference type="Proteomes" id="UP001566331">
    <property type="component" value="Unassembled WGS sequence"/>
</dbReference>
<accession>A0ABV4HTV2</accession>